<dbReference type="PANTHER" id="PTHR10625:SF10">
    <property type="entry name" value="HISTONE DEACETYLASE HDAC1"/>
    <property type="match status" value="1"/>
</dbReference>
<dbReference type="InterPro" id="IPR023801">
    <property type="entry name" value="His_deacetylse_dom"/>
</dbReference>
<accession>D1CFG1</accession>
<evidence type="ECO:0000313" key="7">
    <source>
        <dbReference type="EMBL" id="ACZ41667.1"/>
    </source>
</evidence>
<evidence type="ECO:0000313" key="8">
    <source>
        <dbReference type="Proteomes" id="UP000000323"/>
    </source>
</evidence>
<dbReference type="AlphaFoldDB" id="D1CFG1"/>
<dbReference type="InterPro" id="IPR023696">
    <property type="entry name" value="Ureohydrolase_dom_sf"/>
</dbReference>
<dbReference type="STRING" id="525904.Tter_0750"/>
<dbReference type="InterPro" id="IPR037138">
    <property type="entry name" value="His_deacetylse_dom_sf"/>
</dbReference>
<evidence type="ECO:0000256" key="3">
    <source>
        <dbReference type="ARBA" id="ARBA00020218"/>
    </source>
</evidence>
<dbReference type="GO" id="GO:0045150">
    <property type="term" value="P:acetoin catabolic process"/>
    <property type="evidence" value="ECO:0007669"/>
    <property type="project" value="UniProtKB-UniPathway"/>
</dbReference>
<evidence type="ECO:0000259" key="6">
    <source>
        <dbReference type="Pfam" id="PF00850"/>
    </source>
</evidence>
<keyword evidence="4" id="KW-0006">Acetoin catabolism</keyword>
<dbReference type="InterPro" id="IPR003085">
    <property type="entry name" value="AcuC"/>
</dbReference>
<organism evidence="7 8">
    <name type="scientific">Thermobaculum terrenum (strain ATCC BAA-798 / CCMEE 7001 / YNP1)</name>
    <dbReference type="NCBI Taxonomy" id="525904"/>
    <lineage>
        <taxon>Bacteria</taxon>
        <taxon>Bacillati</taxon>
        <taxon>Chloroflexota</taxon>
        <taxon>Chloroflexia</taxon>
        <taxon>Candidatus Thermobaculales</taxon>
        <taxon>Candidatus Thermobaculaceae</taxon>
        <taxon>Thermobaculum</taxon>
    </lineage>
</organism>
<dbReference type="EMBL" id="CP001825">
    <property type="protein sequence ID" value="ACZ41667.1"/>
    <property type="molecule type" value="Genomic_DNA"/>
</dbReference>
<dbReference type="eggNOG" id="COG0123">
    <property type="taxonomic scope" value="Bacteria"/>
</dbReference>
<reference evidence="8" key="1">
    <citation type="journal article" date="2010" name="Stand. Genomic Sci.">
        <title>Complete genome sequence of 'Thermobaculum terrenum' type strain (YNP1).</title>
        <authorList>
            <person name="Kiss H."/>
            <person name="Cleland D."/>
            <person name="Lapidus A."/>
            <person name="Lucas S."/>
            <person name="Glavina Del Rio T."/>
            <person name="Nolan M."/>
            <person name="Tice H."/>
            <person name="Han C."/>
            <person name="Goodwin L."/>
            <person name="Pitluck S."/>
            <person name="Liolios K."/>
            <person name="Ivanova N."/>
            <person name="Mavromatis K."/>
            <person name="Ovchinnikova G."/>
            <person name="Pati A."/>
            <person name="Chen A."/>
            <person name="Palaniappan K."/>
            <person name="Land M."/>
            <person name="Hauser L."/>
            <person name="Chang Y."/>
            <person name="Jeffries C."/>
            <person name="Lu M."/>
            <person name="Brettin T."/>
            <person name="Detter J."/>
            <person name="Goker M."/>
            <person name="Tindall B."/>
            <person name="Beck B."/>
            <person name="McDermott T."/>
            <person name="Woyke T."/>
            <person name="Bristow J."/>
            <person name="Eisen J."/>
            <person name="Markowitz V."/>
            <person name="Hugenholtz P."/>
            <person name="Kyrpides N."/>
            <person name="Klenk H."/>
            <person name="Cheng J."/>
        </authorList>
    </citation>
    <scope>NUCLEOTIDE SEQUENCE [LARGE SCALE GENOMIC DNA]</scope>
    <source>
        <strain evidence="8">ATCC BAA-798 / YNP1</strain>
    </source>
</reference>
<evidence type="ECO:0000256" key="2">
    <source>
        <dbReference type="ARBA" id="ARBA00005947"/>
    </source>
</evidence>
<comment type="similarity">
    <text evidence="2">Belongs to the histone deacetylase family.</text>
</comment>
<protein>
    <recommendedName>
        <fullName evidence="3">Acetoin utilization protein AcuC</fullName>
    </recommendedName>
</protein>
<dbReference type="PRINTS" id="PR01272">
    <property type="entry name" value="ACUCPROTEIN"/>
</dbReference>
<evidence type="ECO:0000256" key="4">
    <source>
        <dbReference type="ARBA" id="ARBA00022627"/>
    </source>
</evidence>
<name>D1CFG1_THET1</name>
<evidence type="ECO:0000256" key="5">
    <source>
        <dbReference type="SAM" id="MobiDB-lite"/>
    </source>
</evidence>
<dbReference type="RefSeq" id="WP_012874702.1">
    <property type="nucleotide sequence ID" value="NC_013525.1"/>
</dbReference>
<comment type="pathway">
    <text evidence="1">Ketone degradation; acetoin degradation.</text>
</comment>
<dbReference type="SUPFAM" id="SSF52768">
    <property type="entry name" value="Arginase/deacetylase"/>
    <property type="match status" value="1"/>
</dbReference>
<dbReference type="OrthoDB" id="9808367at2"/>
<evidence type="ECO:0000256" key="1">
    <source>
        <dbReference type="ARBA" id="ARBA00005101"/>
    </source>
</evidence>
<sequence>MNRPLYVFYGDEILTYYFGPSHPFNQKRVKLSVDLMKDLGLFSHKNQLLPIRQASIEEALAFHQEKYINFLQEVEKTGDIYLDQGDTPSFRGCLQASLWIVGATLQALDAVLTESVYAFNPGGGLHHAHRYRASGFCILNDAAIALEIARRKYGINKAAYIDIDVHHGDGVFYGFYAEDWLLDLDLHQDGRTLFPGTGFVQEIGEGGALGLKRNIPLAPGASDDSAMYAWREVIEPSIREFKPEMIVMQCGADAHYGDPLAMLSWSNNTYTNFARSIAELSEEICNGRLLLLGGGGYKPSNACLAWAAIALTVSGQEAPDSLPDSWTEKFKEAYGYSPPESILEPETQDPRTLQSTQKTVQNLKALIQSRITPS</sequence>
<feature type="domain" description="Histone deacetylase" evidence="6">
    <location>
        <begin position="22"/>
        <end position="310"/>
    </location>
</feature>
<feature type="region of interest" description="Disordered" evidence="5">
    <location>
        <begin position="337"/>
        <end position="357"/>
    </location>
</feature>
<dbReference type="PRINTS" id="PR01270">
    <property type="entry name" value="HDASUPER"/>
</dbReference>
<dbReference type="KEGG" id="ttr:Tter_0750"/>
<dbReference type="Gene3D" id="3.40.800.20">
    <property type="entry name" value="Histone deacetylase domain"/>
    <property type="match status" value="1"/>
</dbReference>
<proteinExistence type="inferred from homology"/>
<dbReference type="Pfam" id="PF00850">
    <property type="entry name" value="Hist_deacetyl"/>
    <property type="match status" value="1"/>
</dbReference>
<keyword evidence="8" id="KW-1185">Reference proteome</keyword>
<dbReference type="CDD" id="cd09994">
    <property type="entry name" value="HDAC_AcuC_like"/>
    <property type="match status" value="1"/>
</dbReference>
<dbReference type="HOGENOM" id="CLU_007727_8_0_0"/>
<dbReference type="Proteomes" id="UP000000323">
    <property type="component" value="Chromosome 1"/>
</dbReference>
<dbReference type="PANTHER" id="PTHR10625">
    <property type="entry name" value="HISTONE DEACETYLASE HDAC1-RELATED"/>
    <property type="match status" value="1"/>
</dbReference>
<dbReference type="InterPro" id="IPR000286">
    <property type="entry name" value="HDACs"/>
</dbReference>
<dbReference type="GO" id="GO:0004407">
    <property type="term" value="F:histone deacetylase activity"/>
    <property type="evidence" value="ECO:0007669"/>
    <property type="project" value="TreeGrafter"/>
</dbReference>
<dbReference type="UniPathway" id="UPA00040"/>
<gene>
    <name evidence="7" type="ordered locus">Tter_0750</name>
</gene>
<dbReference type="GO" id="GO:0040029">
    <property type="term" value="P:epigenetic regulation of gene expression"/>
    <property type="evidence" value="ECO:0007669"/>
    <property type="project" value="TreeGrafter"/>
</dbReference>